<dbReference type="SUPFAM" id="SSF53474">
    <property type="entry name" value="alpha/beta-Hydrolases"/>
    <property type="match status" value="1"/>
</dbReference>
<dbReference type="InterPro" id="IPR000073">
    <property type="entry name" value="AB_hydrolase_1"/>
</dbReference>
<proteinExistence type="predicted"/>
<dbReference type="Proteomes" id="UP001597357">
    <property type="component" value="Unassembled WGS sequence"/>
</dbReference>
<comment type="caution">
    <text evidence="3">The sequence shown here is derived from an EMBL/GenBank/DDBJ whole genome shotgun (WGS) entry which is preliminary data.</text>
</comment>
<dbReference type="PRINTS" id="PR00111">
    <property type="entry name" value="ABHYDROLASE"/>
</dbReference>
<gene>
    <name evidence="3" type="ORF">ACFSQ0_02705</name>
</gene>
<evidence type="ECO:0000313" key="3">
    <source>
        <dbReference type="EMBL" id="MFD2696889.1"/>
    </source>
</evidence>
<dbReference type="InterPro" id="IPR029058">
    <property type="entry name" value="AB_hydrolase_fold"/>
</dbReference>
<feature type="domain" description="AB hydrolase-1" evidence="2">
    <location>
        <begin position="13"/>
        <end position="241"/>
    </location>
</feature>
<keyword evidence="4" id="KW-1185">Reference proteome</keyword>
<accession>A0ABW5SC10</accession>
<dbReference type="PANTHER" id="PTHR46118">
    <property type="entry name" value="PROTEIN ABHD11"/>
    <property type="match status" value="1"/>
</dbReference>
<evidence type="ECO:0000259" key="2">
    <source>
        <dbReference type="Pfam" id="PF00561"/>
    </source>
</evidence>
<organism evidence="3 4">
    <name type="scientific">Mesonia sediminis</name>
    <dbReference type="NCBI Taxonomy" id="1703946"/>
    <lineage>
        <taxon>Bacteria</taxon>
        <taxon>Pseudomonadati</taxon>
        <taxon>Bacteroidota</taxon>
        <taxon>Flavobacteriia</taxon>
        <taxon>Flavobacteriales</taxon>
        <taxon>Flavobacteriaceae</taxon>
        <taxon>Mesonia</taxon>
    </lineage>
</organism>
<evidence type="ECO:0000313" key="4">
    <source>
        <dbReference type="Proteomes" id="UP001597357"/>
    </source>
</evidence>
<reference evidence="4" key="1">
    <citation type="journal article" date="2019" name="Int. J. Syst. Evol. Microbiol.">
        <title>The Global Catalogue of Microorganisms (GCM) 10K type strain sequencing project: providing services to taxonomists for standard genome sequencing and annotation.</title>
        <authorList>
            <consortium name="The Broad Institute Genomics Platform"/>
            <consortium name="The Broad Institute Genome Sequencing Center for Infectious Disease"/>
            <person name="Wu L."/>
            <person name="Ma J."/>
        </authorList>
    </citation>
    <scope>NUCLEOTIDE SEQUENCE [LARGE SCALE GENOMIC DNA]</scope>
    <source>
        <strain evidence="4">KCTC 42255</strain>
    </source>
</reference>
<evidence type="ECO:0000256" key="1">
    <source>
        <dbReference type="ARBA" id="ARBA00022801"/>
    </source>
</evidence>
<name>A0ABW5SC10_9FLAO</name>
<dbReference type="RefSeq" id="WP_379043762.1">
    <property type="nucleotide sequence ID" value="NZ_JBHULZ010000014.1"/>
</dbReference>
<dbReference type="Pfam" id="PF00561">
    <property type="entry name" value="Abhydrolase_1"/>
    <property type="match status" value="1"/>
</dbReference>
<dbReference type="GO" id="GO:0016787">
    <property type="term" value="F:hydrolase activity"/>
    <property type="evidence" value="ECO:0007669"/>
    <property type="project" value="UniProtKB-KW"/>
</dbReference>
<dbReference type="PANTHER" id="PTHR46118:SF4">
    <property type="entry name" value="PROTEIN ABHD11"/>
    <property type="match status" value="1"/>
</dbReference>
<dbReference type="EMBL" id="JBHULZ010000014">
    <property type="protein sequence ID" value="MFD2696889.1"/>
    <property type="molecule type" value="Genomic_DNA"/>
</dbReference>
<dbReference type="Gene3D" id="3.40.50.1820">
    <property type="entry name" value="alpha/beta hydrolase"/>
    <property type="match status" value="1"/>
</dbReference>
<keyword evidence="1 3" id="KW-0378">Hydrolase</keyword>
<sequence>MKLHANIIGQGEPLLILHGFLGMGDNWKTLGKQFAEEGYQVHLIDQRNHGRSPHSEEFSYTILAEDVRNYCRDHKLEKVVLMGHSMGGKTAMKTAVTYPELIKDLVVVDIAPRYYEPHHQTILAGLTMLADAKLTSRQDADKKLAEFIDDWAVRQFLLKNLFRKDNVLKLRVNLPVLKSKIENVGAALEEGERFEGSVLFINGSNSNYVRSKDSDLIREYFPYSQLVTIKDAGHWIHAEKPDVFYQAVLRYLKR</sequence>
<protein>
    <submittedName>
        <fullName evidence="3">Alpha/beta fold hydrolase</fullName>
    </submittedName>
</protein>